<dbReference type="Pfam" id="PF00795">
    <property type="entry name" value="CN_hydrolase"/>
    <property type="match status" value="1"/>
</dbReference>
<dbReference type="EMBL" id="JBGOSP010000058">
    <property type="protein sequence ID" value="MFA3843389.1"/>
    <property type="molecule type" value="Genomic_DNA"/>
</dbReference>
<keyword evidence="3" id="KW-0378">Hydrolase</keyword>
<feature type="domain" description="CN hydrolase" evidence="2">
    <location>
        <begin position="3"/>
        <end position="243"/>
    </location>
</feature>
<dbReference type="PANTHER" id="PTHR23088">
    <property type="entry name" value="NITRILASE-RELATED"/>
    <property type="match status" value="1"/>
</dbReference>
<evidence type="ECO:0000259" key="2">
    <source>
        <dbReference type="PROSITE" id="PS50263"/>
    </source>
</evidence>
<evidence type="ECO:0000313" key="4">
    <source>
        <dbReference type="Proteomes" id="UP001571476"/>
    </source>
</evidence>
<dbReference type="PROSITE" id="PS50263">
    <property type="entry name" value="CN_HYDROLASE"/>
    <property type="match status" value="1"/>
</dbReference>
<dbReference type="RefSeq" id="WP_372567211.1">
    <property type="nucleotide sequence ID" value="NZ_JBGOSP010000058.1"/>
</dbReference>
<gene>
    <name evidence="3" type="ORF">ACEG43_46000</name>
</gene>
<comment type="similarity">
    <text evidence="1">Belongs to the carbon-nitrogen hydrolase superfamily. NIT1/NIT2 family.</text>
</comment>
<name>A0ABV4T1N3_9ACTN</name>
<organism evidence="3 4">
    <name type="scientific">Streptomyces aureus</name>
    <dbReference type="NCBI Taxonomy" id="193461"/>
    <lineage>
        <taxon>Bacteria</taxon>
        <taxon>Bacillati</taxon>
        <taxon>Actinomycetota</taxon>
        <taxon>Actinomycetes</taxon>
        <taxon>Kitasatosporales</taxon>
        <taxon>Streptomycetaceae</taxon>
        <taxon>Streptomyces</taxon>
    </lineage>
</organism>
<dbReference type="InterPro" id="IPR003010">
    <property type="entry name" value="C-N_Hydrolase"/>
</dbReference>
<dbReference type="CDD" id="cd07581">
    <property type="entry name" value="nitrilase_3"/>
    <property type="match status" value="1"/>
</dbReference>
<comment type="caution">
    <text evidence="3">The sequence shown here is derived from an EMBL/GenBank/DDBJ whole genome shotgun (WGS) entry which is preliminary data.</text>
</comment>
<sequence>MSLPVAVAQFAALADKRHNRAAITGLVASAAAGGARLVVLPENSMWSHPDTSVDPFTASENLDGEFTAFLADLAREHTVWLVCGMTERTEALGKVHNTLVVFDDTGKLVTRYRKVHLYDAFGYHESDFVAPGPISEPATFELDGFRFGILTCYELRFPESARRLAVAGADALVLPAAWVAGPMKEDHWITLLRARAIENTVYMIAADQTGPTCIGQSTVIDPGGVIVTGAGPAPGRAEALLDLDRIAAVRETTPSLSQRRFEVVAR</sequence>
<reference evidence="3 4" key="1">
    <citation type="submission" date="2024-08" db="EMBL/GenBank/DDBJ databases">
        <title>Genome sequence of Streptomyces aureus CACIA-1.46HGO.</title>
        <authorList>
            <person name="Evangelista-Martinez Z."/>
        </authorList>
    </citation>
    <scope>NUCLEOTIDE SEQUENCE [LARGE SCALE GENOMIC DNA]</scope>
    <source>
        <strain evidence="3 4">CACIA-1.46HGO</strain>
    </source>
</reference>
<evidence type="ECO:0000313" key="3">
    <source>
        <dbReference type="EMBL" id="MFA3843389.1"/>
    </source>
</evidence>
<keyword evidence="4" id="KW-1185">Reference proteome</keyword>
<accession>A0ABV4T1N3</accession>
<dbReference type="Proteomes" id="UP001571476">
    <property type="component" value="Unassembled WGS sequence"/>
</dbReference>
<dbReference type="Gene3D" id="3.60.110.10">
    <property type="entry name" value="Carbon-nitrogen hydrolase"/>
    <property type="match status" value="1"/>
</dbReference>
<evidence type="ECO:0000256" key="1">
    <source>
        <dbReference type="ARBA" id="ARBA00010613"/>
    </source>
</evidence>
<protein>
    <submittedName>
        <fullName evidence="3">Carbon-nitrogen hydrolase family protein</fullName>
    </submittedName>
</protein>
<proteinExistence type="inferred from homology"/>
<dbReference type="PANTHER" id="PTHR23088:SF27">
    <property type="entry name" value="DEAMINATED GLUTATHIONE AMIDASE"/>
    <property type="match status" value="1"/>
</dbReference>
<dbReference type="SUPFAM" id="SSF56317">
    <property type="entry name" value="Carbon-nitrogen hydrolase"/>
    <property type="match status" value="1"/>
</dbReference>
<dbReference type="GO" id="GO:0016787">
    <property type="term" value="F:hydrolase activity"/>
    <property type="evidence" value="ECO:0007669"/>
    <property type="project" value="UniProtKB-KW"/>
</dbReference>
<dbReference type="InterPro" id="IPR036526">
    <property type="entry name" value="C-N_Hydrolase_sf"/>
</dbReference>